<keyword evidence="4" id="KW-0677">Repeat</keyword>
<dbReference type="Proteomes" id="UP000688947">
    <property type="component" value="Unassembled WGS sequence"/>
</dbReference>
<dbReference type="OrthoDB" id="44467at2759"/>
<dbReference type="PANTHER" id="PTHR45788:SF4">
    <property type="entry name" value="TRICARBOXYLATE TRANSPORT PROTEIN, MITOCHONDRIAL"/>
    <property type="match status" value="1"/>
</dbReference>
<dbReference type="GO" id="GO:0071913">
    <property type="term" value="F:citrate secondary active transmembrane transporter activity"/>
    <property type="evidence" value="ECO:0007669"/>
    <property type="project" value="TreeGrafter"/>
</dbReference>
<dbReference type="PANTHER" id="PTHR45788">
    <property type="entry name" value="SUCCINATE/FUMARATE MITOCHONDRIAL TRANSPORTER-RELATED"/>
    <property type="match status" value="1"/>
</dbReference>
<sequence>MKKKMTAQLRILNARSAAALRLANAGQTVELSRSLHSSSCLNAVKSVQSSPYAQAHTTSNVINFGLGQPSTSLLPLDLFRDAAMGRFKPSQDPVMLQYGVAKGFIDFREEIAKLVTGANATETVDPETLMLDVLEAALAAGDVPAFLYTIPFFHNPTAAVMLPDRCKRLVALAQKYEFRIISDEPYNLLHLDGGALPSLASYDDSGLVVSLGSFSKILAPGLRLGWAQSSSKTIETLSTIGALRSGGGQNPVTAALVHTVRKAALCDGLRKRCPYVAFTEPSGGYFVWLELPDGVHTEVLLKEAVARHGVAFTPGTRCSLGTLYGDGDGGVLANAAMTRCARLSFAFYNEDEIHSGVQRLQNAAASANSCGYPRPNFSSEASPRPTRHFQSLQTSNKMVTKSKNPMVATTAGAIAGGIETLTIWPMEMIKTNLQLGTMRAQYTGMIGGFRYHVQTDGFGSLYRGLAPVLVGSIPKAGIRFGAFDFIKRRLADENGNASAMRNLAAGMMAGAIEATLTTTPIETLKTKLIGANASMWEGTKMILAKEGIRGIYQGLWATILKQSTNQGLRFMWFSEFQKRVSPEFLERHGIITDAQNMTGSQRASLSLIGGMTAGIFSVFGNNPFDVVKTRMQGLQAQKYKSTFDCFRQMLLHEGAGSFYAGVVPRLGRVIPGQGIIFMSYDSITMAVSRYIEG</sequence>
<proteinExistence type="inferred from homology"/>
<reference evidence="9" key="1">
    <citation type="submission" date="2021-01" db="EMBL/GenBank/DDBJ databases">
        <title>Phytophthora aleatoria, a newly-described species from Pinus radiata is distinct from Phytophthora cactorum isolates based on comparative genomics.</title>
        <authorList>
            <person name="Mcdougal R."/>
            <person name="Panda P."/>
            <person name="Williams N."/>
            <person name="Studholme D.J."/>
        </authorList>
    </citation>
    <scope>NUCLEOTIDE SEQUENCE</scope>
    <source>
        <strain evidence="9">NZFS 3830</strain>
    </source>
</reference>
<name>A0A8T1UJ90_9STRA</name>
<keyword evidence="5" id="KW-1133">Transmembrane helix</keyword>
<evidence type="ECO:0000313" key="10">
    <source>
        <dbReference type="Proteomes" id="UP000688947"/>
    </source>
</evidence>
<dbReference type="AlphaFoldDB" id="A0A8T1UJ90"/>
<dbReference type="FunFam" id="1.50.40.10:FF:000140">
    <property type="entry name" value="Mitochondriale tricarboxylate carrier protein"/>
    <property type="match status" value="1"/>
</dbReference>
<evidence type="ECO:0000313" key="9">
    <source>
        <dbReference type="EMBL" id="KAG6961654.1"/>
    </source>
</evidence>
<evidence type="ECO:0000256" key="3">
    <source>
        <dbReference type="ARBA" id="ARBA00022448"/>
    </source>
</evidence>
<feature type="repeat" description="Solcar" evidence="7">
    <location>
        <begin position="601"/>
        <end position="686"/>
    </location>
</feature>
<dbReference type="GO" id="GO:0030170">
    <property type="term" value="F:pyridoxal phosphate binding"/>
    <property type="evidence" value="ECO:0007669"/>
    <property type="project" value="InterPro"/>
</dbReference>
<dbReference type="InterPro" id="IPR018108">
    <property type="entry name" value="MCP_transmembrane"/>
</dbReference>
<organism evidence="9 10">
    <name type="scientific">Phytophthora cactorum</name>
    <dbReference type="NCBI Taxonomy" id="29920"/>
    <lineage>
        <taxon>Eukaryota</taxon>
        <taxon>Sar</taxon>
        <taxon>Stramenopiles</taxon>
        <taxon>Oomycota</taxon>
        <taxon>Peronosporomycetes</taxon>
        <taxon>Peronosporales</taxon>
        <taxon>Peronosporaceae</taxon>
        <taxon>Phytophthora</taxon>
    </lineage>
</organism>
<feature type="repeat" description="Solcar" evidence="7">
    <location>
        <begin position="497"/>
        <end position="579"/>
    </location>
</feature>
<evidence type="ECO:0000256" key="5">
    <source>
        <dbReference type="ARBA" id="ARBA00022989"/>
    </source>
</evidence>
<keyword evidence="3" id="KW-0813">Transport</keyword>
<evidence type="ECO:0000256" key="2">
    <source>
        <dbReference type="ARBA" id="ARBA00006375"/>
    </source>
</evidence>
<keyword evidence="6" id="KW-0496">Mitochondrion</keyword>
<dbReference type="InterPro" id="IPR004839">
    <property type="entry name" value="Aminotransferase_I/II_large"/>
</dbReference>
<dbReference type="VEuPathDB" id="FungiDB:PC110_g12200"/>
<evidence type="ECO:0000256" key="1">
    <source>
        <dbReference type="ARBA" id="ARBA00004225"/>
    </source>
</evidence>
<dbReference type="GO" id="GO:0031966">
    <property type="term" value="C:mitochondrial membrane"/>
    <property type="evidence" value="ECO:0007669"/>
    <property type="project" value="UniProtKB-SubCell"/>
</dbReference>
<dbReference type="InterPro" id="IPR049563">
    <property type="entry name" value="TXTP-like"/>
</dbReference>
<evidence type="ECO:0000259" key="8">
    <source>
        <dbReference type="Pfam" id="PF00155"/>
    </source>
</evidence>
<feature type="repeat" description="Solcar" evidence="7">
    <location>
        <begin position="403"/>
        <end position="489"/>
    </location>
</feature>
<keyword evidence="7" id="KW-0812">Transmembrane</keyword>
<dbReference type="EMBL" id="JAENGZ010000342">
    <property type="protein sequence ID" value="KAG6961654.1"/>
    <property type="molecule type" value="Genomic_DNA"/>
</dbReference>
<accession>A0A8T1UJ90</accession>
<dbReference type="PROSITE" id="PS50920">
    <property type="entry name" value="SOLCAR"/>
    <property type="match status" value="3"/>
</dbReference>
<feature type="domain" description="Aminotransferase class I/classII large" evidence="8">
    <location>
        <begin position="153"/>
        <end position="359"/>
    </location>
</feature>
<dbReference type="CDD" id="cd00609">
    <property type="entry name" value="AAT_like"/>
    <property type="match status" value="1"/>
</dbReference>
<dbReference type="Pfam" id="PF00155">
    <property type="entry name" value="Aminotran_1_2"/>
    <property type="match status" value="1"/>
</dbReference>
<dbReference type="VEuPathDB" id="FungiDB:PC110_g12199"/>
<keyword evidence="7" id="KW-0472">Membrane</keyword>
<comment type="similarity">
    <text evidence="2">Belongs to the mitochondrial carrier (TC 2.A.29) family.</text>
</comment>
<dbReference type="GO" id="GO:0006843">
    <property type="term" value="P:mitochondrial citrate transmembrane transport"/>
    <property type="evidence" value="ECO:0007669"/>
    <property type="project" value="TreeGrafter"/>
</dbReference>
<evidence type="ECO:0000256" key="4">
    <source>
        <dbReference type="ARBA" id="ARBA00022737"/>
    </source>
</evidence>
<dbReference type="Pfam" id="PF00153">
    <property type="entry name" value="Mito_carr"/>
    <property type="match status" value="3"/>
</dbReference>
<evidence type="ECO:0000256" key="6">
    <source>
        <dbReference type="ARBA" id="ARBA00023128"/>
    </source>
</evidence>
<evidence type="ECO:0000256" key="7">
    <source>
        <dbReference type="PROSITE-ProRule" id="PRU00282"/>
    </source>
</evidence>
<comment type="subcellular location">
    <subcellularLocation>
        <location evidence="1">Mitochondrion membrane</location>
        <topology evidence="1">Multi-pass membrane protein</topology>
    </subcellularLocation>
</comment>
<comment type="caution">
    <text evidence="9">The sequence shown here is derived from an EMBL/GenBank/DDBJ whole genome shotgun (WGS) entry which is preliminary data.</text>
</comment>
<gene>
    <name evidence="9" type="ORF">JG687_00007597</name>
</gene>
<protein>
    <recommendedName>
        <fullName evidence="8">Aminotransferase class I/classII large domain-containing protein</fullName>
    </recommendedName>
</protein>